<sequence length="58" mass="6832">MKKVEVVGTITHNWNEHSGYFWEWGDVKINEKEDLTEKILSEMPEGKKVKVTIEILED</sequence>
<name>A0A7U3NJZ9_9CAUD</name>
<keyword evidence="2" id="KW-1185">Reference proteome</keyword>
<dbReference type="EMBL" id="MW084976">
    <property type="protein sequence ID" value="QOV08421.1"/>
    <property type="molecule type" value="Genomic_DNA"/>
</dbReference>
<evidence type="ECO:0000313" key="1">
    <source>
        <dbReference type="EMBL" id="QOV08421.1"/>
    </source>
</evidence>
<accession>A0A7U3NJZ9</accession>
<reference evidence="1 2" key="1">
    <citation type="submission" date="2020-10" db="EMBL/GenBank/DDBJ databases">
        <authorList>
            <person name="Kazantseva O.A."/>
            <person name="Piligrimova E.G."/>
            <person name="Shadrin A.M."/>
        </authorList>
    </citation>
    <scope>NUCLEOTIDE SEQUENCE [LARGE SCALE GENOMIC DNA]</scope>
</reference>
<proteinExistence type="predicted"/>
<organism evidence="1 2">
    <name type="scientific">Bacillus phage Kirov</name>
    <dbReference type="NCBI Taxonomy" id="2783539"/>
    <lineage>
        <taxon>Viruses</taxon>
        <taxon>Duplodnaviria</taxon>
        <taxon>Heunggongvirae</taxon>
        <taxon>Uroviricota</taxon>
        <taxon>Caudoviricetes</taxon>
        <taxon>Andregratiavirinae</taxon>
        <taxon>Kirovvirus</taxon>
        <taxon>Kirovvirus kirov</taxon>
    </lineage>
</organism>
<gene>
    <name evidence="1" type="ORF">Kirov_222</name>
</gene>
<evidence type="ECO:0000313" key="2">
    <source>
        <dbReference type="Proteomes" id="UP000594029"/>
    </source>
</evidence>
<dbReference type="Proteomes" id="UP000594029">
    <property type="component" value="Segment"/>
</dbReference>
<protein>
    <submittedName>
        <fullName evidence="1">Uncharacterized protein</fullName>
    </submittedName>
</protein>